<protein>
    <submittedName>
        <fullName evidence="4">GAF domain-containing protein</fullName>
    </submittedName>
</protein>
<dbReference type="Gene3D" id="3.30.450.40">
    <property type="match status" value="1"/>
</dbReference>
<evidence type="ECO:0000313" key="4">
    <source>
        <dbReference type="EMBL" id="SEB77531.1"/>
    </source>
</evidence>
<evidence type="ECO:0000256" key="2">
    <source>
        <dbReference type="ARBA" id="ARBA00023163"/>
    </source>
</evidence>
<dbReference type="PIRSF" id="PIRSF036625">
    <property type="entry name" value="GAF_ANTAR"/>
    <property type="match status" value="1"/>
</dbReference>
<dbReference type="GO" id="GO:0003723">
    <property type="term" value="F:RNA binding"/>
    <property type="evidence" value="ECO:0007669"/>
    <property type="project" value="InterPro"/>
</dbReference>
<dbReference type="PROSITE" id="PS50921">
    <property type="entry name" value="ANTAR"/>
    <property type="match status" value="1"/>
</dbReference>
<dbReference type="Pfam" id="PF03861">
    <property type="entry name" value="ANTAR"/>
    <property type="match status" value="1"/>
</dbReference>
<dbReference type="Pfam" id="PF01590">
    <property type="entry name" value="GAF"/>
    <property type="match status" value="1"/>
</dbReference>
<accession>A0A1H4M3B2</accession>
<dbReference type="RefSeq" id="WP_060925999.1">
    <property type="nucleotide sequence ID" value="NZ_FNSQ01000005.1"/>
</dbReference>
<dbReference type="InterPro" id="IPR036388">
    <property type="entry name" value="WH-like_DNA-bd_sf"/>
</dbReference>
<proteinExistence type="predicted"/>
<feature type="domain" description="ANTAR" evidence="3">
    <location>
        <begin position="169"/>
        <end position="230"/>
    </location>
</feature>
<dbReference type="AlphaFoldDB" id="A0A1H4M3B2"/>
<evidence type="ECO:0000259" key="3">
    <source>
        <dbReference type="PROSITE" id="PS50921"/>
    </source>
</evidence>
<dbReference type="Gene3D" id="1.10.10.10">
    <property type="entry name" value="Winged helix-like DNA-binding domain superfamily/Winged helix DNA-binding domain"/>
    <property type="match status" value="1"/>
</dbReference>
<organism evidence="4 5">
    <name type="scientific">Microbacterium hydrocarbonoxydans</name>
    <dbReference type="NCBI Taxonomy" id="273678"/>
    <lineage>
        <taxon>Bacteria</taxon>
        <taxon>Bacillati</taxon>
        <taxon>Actinomycetota</taxon>
        <taxon>Actinomycetes</taxon>
        <taxon>Micrococcales</taxon>
        <taxon>Microbacteriaceae</taxon>
        <taxon>Microbacterium</taxon>
    </lineage>
</organism>
<gene>
    <name evidence="4" type="ORF">SAMN04489807_2007</name>
</gene>
<dbReference type="SUPFAM" id="SSF55781">
    <property type="entry name" value="GAF domain-like"/>
    <property type="match status" value="1"/>
</dbReference>
<dbReference type="SMART" id="SM01012">
    <property type="entry name" value="ANTAR"/>
    <property type="match status" value="1"/>
</dbReference>
<dbReference type="InterPro" id="IPR029016">
    <property type="entry name" value="GAF-like_dom_sf"/>
</dbReference>
<dbReference type="InterPro" id="IPR005561">
    <property type="entry name" value="ANTAR"/>
</dbReference>
<keyword evidence="2" id="KW-0804">Transcription</keyword>
<evidence type="ECO:0000313" key="5">
    <source>
        <dbReference type="Proteomes" id="UP000183750"/>
    </source>
</evidence>
<dbReference type="SMART" id="SM00065">
    <property type="entry name" value="GAF"/>
    <property type="match status" value="1"/>
</dbReference>
<dbReference type="EMBL" id="FNSQ01000005">
    <property type="protein sequence ID" value="SEB77531.1"/>
    <property type="molecule type" value="Genomic_DNA"/>
</dbReference>
<sequence>MTAIERDRRLLRTFAQLADTLVDEYDVVELMQQLADTCREELGVAAAGILIADPSDELELVASTSESAPVVEALMLGSQGPAVASYQRGQTVAVPVIDELGPGWDDFRLSARASGFTSIVAIPLRLRDQTIGTLTLLQTAGAMPTDDDLLIARALADVATIGILHERVLRETEILSAQLQHALNSRIVIEQAKGVVSYTKGVPIDEAFTLIREHARRHSRRLGDVARQIVERRLTLD</sequence>
<dbReference type="OrthoDB" id="3683444at2"/>
<keyword evidence="5" id="KW-1185">Reference proteome</keyword>
<name>A0A1H4M3B2_9MICO</name>
<dbReference type="Proteomes" id="UP000183750">
    <property type="component" value="Unassembled WGS sequence"/>
</dbReference>
<dbReference type="InterPro" id="IPR012074">
    <property type="entry name" value="GAF_ANTAR"/>
</dbReference>
<reference evidence="5" key="1">
    <citation type="submission" date="2016-10" db="EMBL/GenBank/DDBJ databases">
        <authorList>
            <person name="Varghese N."/>
            <person name="Submissions S."/>
        </authorList>
    </citation>
    <scope>NUCLEOTIDE SEQUENCE [LARGE SCALE GENOMIC DNA]</scope>
    <source>
        <strain evidence="5">DSM 16089</strain>
    </source>
</reference>
<keyword evidence="1" id="KW-0805">Transcription regulation</keyword>
<evidence type="ECO:0000256" key="1">
    <source>
        <dbReference type="ARBA" id="ARBA00023015"/>
    </source>
</evidence>
<dbReference type="InterPro" id="IPR003018">
    <property type="entry name" value="GAF"/>
</dbReference>